<keyword evidence="4 14" id="KW-0812">Transmembrane</keyword>
<dbReference type="NCBIfam" id="TIGR00728">
    <property type="entry name" value="OPT_sfam"/>
    <property type="match status" value="1"/>
</dbReference>
<feature type="transmembrane region" description="Helical" evidence="14">
    <location>
        <begin position="67"/>
        <end position="89"/>
    </location>
</feature>
<evidence type="ECO:0000256" key="8">
    <source>
        <dbReference type="ARBA" id="ARBA00022856"/>
    </source>
</evidence>
<feature type="transmembrane region" description="Helical" evidence="14">
    <location>
        <begin position="596"/>
        <end position="614"/>
    </location>
</feature>
<evidence type="ECO:0000256" key="3">
    <source>
        <dbReference type="ARBA" id="ARBA00022448"/>
    </source>
</evidence>
<feature type="transmembrane region" description="Helical" evidence="14">
    <location>
        <begin position="352"/>
        <end position="379"/>
    </location>
</feature>
<keyword evidence="9" id="KW-0653">Protein transport</keyword>
<dbReference type="Proteomes" id="UP001642260">
    <property type="component" value="Unassembled WGS sequence"/>
</dbReference>
<accession>A0ABC8LK29</accession>
<name>A0ABC8LK29_ERUVS</name>
<evidence type="ECO:0000256" key="9">
    <source>
        <dbReference type="ARBA" id="ARBA00022927"/>
    </source>
</evidence>
<keyword evidence="10 14" id="KW-1133">Transmembrane helix</keyword>
<feature type="region of interest" description="Disordered" evidence="13">
    <location>
        <begin position="879"/>
        <end position="905"/>
    </location>
</feature>
<dbReference type="GO" id="GO:0015833">
    <property type="term" value="P:peptide transport"/>
    <property type="evidence" value="ECO:0007669"/>
    <property type="project" value="UniProtKB-KW"/>
</dbReference>
<feature type="transmembrane region" description="Helical" evidence="14">
    <location>
        <begin position="412"/>
        <end position="433"/>
    </location>
</feature>
<feature type="transmembrane region" description="Helical" evidence="14">
    <location>
        <begin position="439"/>
        <end position="462"/>
    </location>
</feature>
<feature type="domain" description="TRAF-type" evidence="15">
    <location>
        <begin position="788"/>
        <end position="832"/>
    </location>
</feature>
<evidence type="ECO:0000256" key="1">
    <source>
        <dbReference type="ARBA" id="ARBA00004141"/>
    </source>
</evidence>
<comment type="caution">
    <text evidence="16">The sequence shown here is derived from an EMBL/GenBank/DDBJ whole genome shotgun (WGS) entry which is preliminary data.</text>
</comment>
<feature type="compositionally biased region" description="Basic and acidic residues" evidence="13">
    <location>
        <begin position="1"/>
        <end position="10"/>
    </location>
</feature>
<dbReference type="AlphaFoldDB" id="A0ABC8LK29"/>
<keyword evidence="8" id="KW-0571">Peptide transport</keyword>
<comment type="similarity">
    <text evidence="2">Belongs to the oligopeptide OPT transporter (TC 2.A.67.1) family.</text>
</comment>
<feature type="transmembrane region" description="Helical" evidence="14">
    <location>
        <begin position="524"/>
        <end position="546"/>
    </location>
</feature>
<feature type="transmembrane region" description="Helical" evidence="14">
    <location>
        <begin position="674"/>
        <end position="695"/>
    </location>
</feature>
<dbReference type="Pfam" id="PF03169">
    <property type="entry name" value="OPT"/>
    <property type="match status" value="1"/>
</dbReference>
<feature type="transmembrane region" description="Helical" evidence="14">
    <location>
        <begin position="913"/>
        <end position="931"/>
    </location>
</feature>
<feature type="transmembrane region" description="Helical" evidence="14">
    <location>
        <begin position="148"/>
        <end position="168"/>
    </location>
</feature>
<feature type="region of interest" description="Disordered" evidence="13">
    <location>
        <begin position="1"/>
        <end position="20"/>
    </location>
</feature>
<proteinExistence type="inferred from homology"/>
<feature type="transmembrane region" description="Helical" evidence="14">
    <location>
        <begin position="114"/>
        <end position="136"/>
    </location>
</feature>
<dbReference type="PROSITE" id="PS50145">
    <property type="entry name" value="ZF_TRAF"/>
    <property type="match status" value="1"/>
</dbReference>
<evidence type="ECO:0000256" key="12">
    <source>
        <dbReference type="PROSITE-ProRule" id="PRU00207"/>
    </source>
</evidence>
<evidence type="ECO:0000259" key="15">
    <source>
        <dbReference type="PROSITE" id="PS50145"/>
    </source>
</evidence>
<keyword evidence="11 14" id="KW-0472">Membrane</keyword>
<evidence type="ECO:0000256" key="4">
    <source>
        <dbReference type="ARBA" id="ARBA00022692"/>
    </source>
</evidence>
<feature type="transmembrane region" description="Helical" evidence="14">
    <location>
        <begin position="40"/>
        <end position="60"/>
    </location>
</feature>
<dbReference type="InterPro" id="IPR001293">
    <property type="entry name" value="Znf_TRAF"/>
</dbReference>
<dbReference type="GO" id="GO:0015031">
    <property type="term" value="P:protein transport"/>
    <property type="evidence" value="ECO:0007669"/>
    <property type="project" value="UniProtKB-KW"/>
</dbReference>
<dbReference type="Gene3D" id="3.30.40.10">
    <property type="entry name" value="Zinc/RING finger domain, C3HC4 (zinc finger)"/>
    <property type="match status" value="1"/>
</dbReference>
<evidence type="ECO:0000256" key="10">
    <source>
        <dbReference type="ARBA" id="ARBA00022989"/>
    </source>
</evidence>
<evidence type="ECO:0000256" key="13">
    <source>
        <dbReference type="SAM" id="MobiDB-lite"/>
    </source>
</evidence>
<evidence type="ECO:0000256" key="14">
    <source>
        <dbReference type="SAM" id="Phobius"/>
    </source>
</evidence>
<keyword evidence="3" id="KW-0813">Transport</keyword>
<feature type="transmembrane region" description="Helical" evidence="14">
    <location>
        <begin position="180"/>
        <end position="197"/>
    </location>
</feature>
<reference evidence="16 17" key="1">
    <citation type="submission" date="2022-03" db="EMBL/GenBank/DDBJ databases">
        <authorList>
            <person name="Macdonald S."/>
            <person name="Ahmed S."/>
            <person name="Newling K."/>
        </authorList>
    </citation>
    <scope>NUCLEOTIDE SEQUENCE [LARGE SCALE GENOMIC DNA]</scope>
</reference>
<evidence type="ECO:0000256" key="2">
    <source>
        <dbReference type="ARBA" id="ARBA00005484"/>
    </source>
</evidence>
<feature type="transmembrane region" description="Helical" evidence="14">
    <location>
        <begin position="209"/>
        <end position="229"/>
    </location>
</feature>
<evidence type="ECO:0000256" key="11">
    <source>
        <dbReference type="ARBA" id="ARBA00023136"/>
    </source>
</evidence>
<dbReference type="GO" id="GO:0008270">
    <property type="term" value="F:zinc ion binding"/>
    <property type="evidence" value="ECO:0007669"/>
    <property type="project" value="UniProtKB-KW"/>
</dbReference>
<feature type="transmembrane region" description="Helical" evidence="14">
    <location>
        <begin position="281"/>
        <end position="299"/>
    </location>
</feature>
<evidence type="ECO:0000256" key="5">
    <source>
        <dbReference type="ARBA" id="ARBA00022723"/>
    </source>
</evidence>
<feature type="compositionally biased region" description="Acidic residues" evidence="13">
    <location>
        <begin position="11"/>
        <end position="20"/>
    </location>
</feature>
<evidence type="ECO:0000256" key="7">
    <source>
        <dbReference type="ARBA" id="ARBA00022833"/>
    </source>
</evidence>
<keyword evidence="7 12" id="KW-0862">Zinc</keyword>
<gene>
    <name evidence="16" type="ORF">ERUC_LOCUS36371</name>
</gene>
<feature type="zinc finger region" description="TRAF-type" evidence="12">
    <location>
        <begin position="788"/>
        <end position="832"/>
    </location>
</feature>
<dbReference type="GO" id="GO:0016020">
    <property type="term" value="C:membrane"/>
    <property type="evidence" value="ECO:0007669"/>
    <property type="project" value="UniProtKB-SubCell"/>
</dbReference>
<protein>
    <recommendedName>
        <fullName evidence="15">TRAF-type domain-containing protein</fullName>
    </recommendedName>
</protein>
<keyword evidence="6 12" id="KW-0863">Zinc-finger</keyword>
<organism evidence="16 17">
    <name type="scientific">Eruca vesicaria subsp. sativa</name>
    <name type="common">Garden rocket</name>
    <name type="synonym">Eruca sativa</name>
    <dbReference type="NCBI Taxonomy" id="29727"/>
    <lineage>
        <taxon>Eukaryota</taxon>
        <taxon>Viridiplantae</taxon>
        <taxon>Streptophyta</taxon>
        <taxon>Embryophyta</taxon>
        <taxon>Tracheophyta</taxon>
        <taxon>Spermatophyta</taxon>
        <taxon>Magnoliopsida</taxon>
        <taxon>eudicotyledons</taxon>
        <taxon>Gunneridae</taxon>
        <taxon>Pentapetalae</taxon>
        <taxon>rosids</taxon>
        <taxon>malvids</taxon>
        <taxon>Brassicales</taxon>
        <taxon>Brassicaceae</taxon>
        <taxon>Brassiceae</taxon>
        <taxon>Eruca</taxon>
    </lineage>
</organism>
<dbReference type="EMBL" id="CAKOAT010597376">
    <property type="protein sequence ID" value="CAH8383888.1"/>
    <property type="molecule type" value="Genomic_DNA"/>
</dbReference>
<feature type="transmembrane region" description="Helical" evidence="14">
    <location>
        <begin position="645"/>
        <end position="662"/>
    </location>
</feature>
<dbReference type="PANTHER" id="PTHR22601">
    <property type="entry name" value="ISP4 LIKE PROTEIN"/>
    <property type="match status" value="1"/>
</dbReference>
<evidence type="ECO:0000313" key="16">
    <source>
        <dbReference type="EMBL" id="CAH8383888.1"/>
    </source>
</evidence>
<sequence>MAALELHKPEIDEEEDESPVEEVRLTVSNEDDPSLPVWTFRMWFLGLLSCVLLSFLNTFFGYRTQPLMITMISVQVVTLPLGKLMARILPETKYRIGSWEFSFNPGPFNVKEHVLISMFANAGAGFGSGTAYAVGIVDIIMAFYKRKISFLASWILVITTQILGYGWAGIMRKLVVDPAQMWWPTSVLQVSLFRALHEKDKARMSRGKFFVIAFVCSFAWYIFPAYLFLTLSSISWVCWAFPKSITAQQIGSGMSGLGLGSFALDWSVIASYLGSPLVTPFFAIVNVIVGYVLIMYMVIPVSYYGMNVYEAHKFPIFSSDLFDSQGQLYNISTIVNDKFELDEGMYQQEGRVYLSTFFAITYGIGFAAIVSTLTHVALFNGKGIWQQIRASATAKVDIHTRLMKKYKDIPGWWFYSMLGVSLALSLVLCTVMKDEIQMPWWGLLLASFMALIFTVPVSIITATTNQTPGLNIITEYLMGVLLPGRPIANVVFKTYGYISMSQAISFLNDFKLGHYMKIPPRSMFLVQFIGTIIAGTVNISVAWYLLTSVENICQKELLPPNSPWTCPSDRVFFDASVIWGLVGPKRIFGRLGNYPALNWFFLGGLIGPVLVWLLQKAFPTRTWISQINLPVLLGATAAMPPATSVNFNCWIIVGVVFNYFVFKNYKKWWQRYNYVLSAALDAGLAFMGVLLYFSLTMNGISIGHWWGAEGENCPLASCPTAPGVQVEGSFFLSLQLTMMATETTGEISIVCNHCDRDIPAPNIDLHRVHCARNLEKCKICGDMVPKIHADEHFLTTHAPVPCSMCKETIEREVFDSHEGETCPKRIVTCEFCEFPLPAVDLPDHQEVCGNRTELCYQCNSYVRLRETYNHETKCPGSVLNNAESSRRNTRAAAQGDGNGRRRRDGDHVSNKRLFFTVAVTGIVVLMGSLFFQKKA</sequence>
<dbReference type="InterPro" id="IPR004813">
    <property type="entry name" value="OPT"/>
</dbReference>
<evidence type="ECO:0000256" key="6">
    <source>
        <dbReference type="ARBA" id="ARBA00022771"/>
    </source>
</evidence>
<dbReference type="InterPro" id="IPR004648">
    <property type="entry name" value="Oligpept_transpt"/>
</dbReference>
<keyword evidence="5 12" id="KW-0479">Metal-binding</keyword>
<evidence type="ECO:0000313" key="17">
    <source>
        <dbReference type="Proteomes" id="UP001642260"/>
    </source>
</evidence>
<comment type="subcellular location">
    <subcellularLocation>
        <location evidence="1">Membrane</location>
        <topology evidence="1">Multi-pass membrane protein</topology>
    </subcellularLocation>
</comment>
<dbReference type="InterPro" id="IPR013083">
    <property type="entry name" value="Znf_RING/FYVE/PHD"/>
</dbReference>
<dbReference type="NCBIfam" id="TIGR00727">
    <property type="entry name" value="ISP4_OPT"/>
    <property type="match status" value="1"/>
</dbReference>
<keyword evidence="17" id="KW-1185">Reference proteome</keyword>